<organism evidence="2 3">
    <name type="scientific">Corallococcus carmarthensis</name>
    <dbReference type="NCBI Taxonomy" id="2316728"/>
    <lineage>
        <taxon>Bacteria</taxon>
        <taxon>Pseudomonadati</taxon>
        <taxon>Myxococcota</taxon>
        <taxon>Myxococcia</taxon>
        <taxon>Myxococcales</taxon>
        <taxon>Cystobacterineae</taxon>
        <taxon>Myxococcaceae</taxon>
        <taxon>Corallococcus</taxon>
    </lineage>
</organism>
<dbReference type="EMBL" id="RAWE01000122">
    <property type="protein sequence ID" value="RKG99096.1"/>
    <property type="molecule type" value="Genomic_DNA"/>
</dbReference>
<dbReference type="RefSeq" id="WP_120605536.1">
    <property type="nucleotide sequence ID" value="NZ_JABFJX010000088.1"/>
</dbReference>
<dbReference type="AlphaFoldDB" id="A0A3A8JVZ9"/>
<feature type="compositionally biased region" description="Basic and acidic residues" evidence="1">
    <location>
        <begin position="148"/>
        <end position="157"/>
    </location>
</feature>
<name>A0A3A8JVZ9_9BACT</name>
<gene>
    <name evidence="2" type="ORF">D7X32_27470</name>
</gene>
<evidence type="ECO:0000313" key="2">
    <source>
        <dbReference type="EMBL" id="RKG99096.1"/>
    </source>
</evidence>
<accession>A0A3A8JVZ9</accession>
<dbReference type="OrthoDB" id="5497996at2"/>
<comment type="caution">
    <text evidence="2">The sequence shown here is derived from an EMBL/GenBank/DDBJ whole genome shotgun (WGS) entry which is preliminary data.</text>
</comment>
<sequence>MTTQKRLTLIVYAPALTVDDSRTVAIVHGMEKAFPGLRMEWEVGEGGRLIALPQRDAWLVANIEDGGFPLICNGDESYPVTVNGRDRSGLFSPGGQSQFEVHAKLPLDEPVVAAAAALLEAMAEGARSFWGHASPYGYGSEVAQQFRRSPDGPERSPRGLPMLNLPEKSPRVETPYFLGWLNYWSAAAAEVIGFPDPARDTELFTRARRTPSGGWVVQLTDAPLDYDNPAHLDALKRTYERFPEIGGRAAR</sequence>
<evidence type="ECO:0000313" key="3">
    <source>
        <dbReference type="Proteomes" id="UP000268313"/>
    </source>
</evidence>
<dbReference type="Pfam" id="PF19378">
    <property type="entry name" value="DUF5953"/>
    <property type="match status" value="1"/>
</dbReference>
<dbReference type="Proteomes" id="UP000268313">
    <property type="component" value="Unassembled WGS sequence"/>
</dbReference>
<evidence type="ECO:0000256" key="1">
    <source>
        <dbReference type="SAM" id="MobiDB-lite"/>
    </source>
</evidence>
<reference evidence="3" key="1">
    <citation type="submission" date="2018-09" db="EMBL/GenBank/DDBJ databases">
        <authorList>
            <person name="Livingstone P.G."/>
            <person name="Whitworth D.E."/>
        </authorList>
    </citation>
    <scope>NUCLEOTIDE SEQUENCE [LARGE SCALE GENOMIC DNA]</scope>
    <source>
        <strain evidence="3">CA043D</strain>
    </source>
</reference>
<protein>
    <recommendedName>
        <fullName evidence="4">Immunity protein 52 domain-containing protein</fullName>
    </recommendedName>
</protein>
<proteinExistence type="predicted"/>
<feature type="region of interest" description="Disordered" evidence="1">
    <location>
        <begin position="146"/>
        <end position="166"/>
    </location>
</feature>
<keyword evidence="3" id="KW-1185">Reference proteome</keyword>
<dbReference type="InterPro" id="IPR045997">
    <property type="entry name" value="DUF5953"/>
</dbReference>
<evidence type="ECO:0008006" key="4">
    <source>
        <dbReference type="Google" id="ProtNLM"/>
    </source>
</evidence>